<evidence type="ECO:0000256" key="1">
    <source>
        <dbReference type="ARBA" id="ARBA00022975"/>
    </source>
</evidence>
<proteinExistence type="predicted"/>
<evidence type="ECO:0000259" key="2">
    <source>
        <dbReference type="Pfam" id="PF12890"/>
    </source>
</evidence>
<dbReference type="PANTHER" id="PTHR43668:SF2">
    <property type="entry name" value="ALLANTOINASE"/>
    <property type="match status" value="1"/>
</dbReference>
<dbReference type="GO" id="GO:0005737">
    <property type="term" value="C:cytoplasm"/>
    <property type="evidence" value="ECO:0007669"/>
    <property type="project" value="TreeGrafter"/>
</dbReference>
<dbReference type="SUPFAM" id="SSF51556">
    <property type="entry name" value="Metallo-dependent hydrolases"/>
    <property type="match status" value="1"/>
</dbReference>
<dbReference type="GO" id="GO:0004038">
    <property type="term" value="F:allantoinase activity"/>
    <property type="evidence" value="ECO:0007669"/>
    <property type="project" value="TreeGrafter"/>
</dbReference>
<dbReference type="GO" id="GO:0006221">
    <property type="term" value="P:pyrimidine nucleotide biosynthetic process"/>
    <property type="evidence" value="ECO:0007669"/>
    <property type="project" value="UniProtKB-KW"/>
</dbReference>
<dbReference type="Pfam" id="PF12890">
    <property type="entry name" value="DHOase"/>
    <property type="match status" value="1"/>
</dbReference>
<dbReference type="InterPro" id="IPR032466">
    <property type="entry name" value="Metal_Hydrolase"/>
</dbReference>
<dbReference type="GO" id="GO:0006145">
    <property type="term" value="P:purine nucleobase catabolic process"/>
    <property type="evidence" value="ECO:0007669"/>
    <property type="project" value="TreeGrafter"/>
</dbReference>
<evidence type="ECO:0000313" key="3">
    <source>
        <dbReference type="EMBL" id="RED15831.1"/>
    </source>
</evidence>
<accession>A0A3D9FFI3</accession>
<dbReference type="InterPro" id="IPR024403">
    <property type="entry name" value="DHOase_cat"/>
</dbReference>
<dbReference type="AlphaFoldDB" id="A0A3D9FFI3"/>
<organism evidence="3 4">
    <name type="scientific">Parasphingopyxis lamellibrachiae</name>
    <dbReference type="NCBI Taxonomy" id="680125"/>
    <lineage>
        <taxon>Bacteria</taxon>
        <taxon>Pseudomonadati</taxon>
        <taxon>Pseudomonadota</taxon>
        <taxon>Alphaproteobacteria</taxon>
        <taxon>Sphingomonadales</taxon>
        <taxon>Sphingomonadaceae</taxon>
        <taxon>Parasphingopyxis</taxon>
    </lineage>
</organism>
<gene>
    <name evidence="3" type="ORF">DFR46_0838</name>
</gene>
<dbReference type="CDD" id="cd01317">
    <property type="entry name" value="DHOase_IIa"/>
    <property type="match status" value="1"/>
</dbReference>
<dbReference type="InterPro" id="IPR050138">
    <property type="entry name" value="DHOase/Allantoinase_Hydrolase"/>
</dbReference>
<name>A0A3D9FFI3_9SPHN</name>
<evidence type="ECO:0000313" key="4">
    <source>
        <dbReference type="Proteomes" id="UP000256310"/>
    </source>
</evidence>
<keyword evidence="1" id="KW-0665">Pyrimidine biosynthesis</keyword>
<protein>
    <submittedName>
        <fullName evidence="3">Dihydroorotase</fullName>
    </submittedName>
</protein>
<dbReference type="Gene3D" id="2.30.40.10">
    <property type="entry name" value="Urease, subunit C, domain 1"/>
    <property type="match status" value="1"/>
</dbReference>
<feature type="domain" description="Dihydroorotase catalytic" evidence="2">
    <location>
        <begin position="64"/>
        <end position="218"/>
    </location>
</feature>
<dbReference type="InterPro" id="IPR004722">
    <property type="entry name" value="DHOase"/>
</dbReference>
<dbReference type="EMBL" id="QRDP01000004">
    <property type="protein sequence ID" value="RED15831.1"/>
    <property type="molecule type" value="Genomic_DNA"/>
</dbReference>
<dbReference type="OrthoDB" id="9775759at2"/>
<dbReference type="GO" id="GO:0046872">
    <property type="term" value="F:metal ion binding"/>
    <property type="evidence" value="ECO:0007669"/>
    <property type="project" value="InterPro"/>
</dbReference>
<dbReference type="InterPro" id="IPR011059">
    <property type="entry name" value="Metal-dep_hydrolase_composite"/>
</dbReference>
<dbReference type="RefSeq" id="WP_116235303.1">
    <property type="nucleotide sequence ID" value="NZ_QRDP01000004.1"/>
</dbReference>
<reference evidence="3 4" key="1">
    <citation type="submission" date="2018-07" db="EMBL/GenBank/DDBJ databases">
        <title>Genomic Encyclopedia of Type Strains, Phase IV (KMG-IV): sequencing the most valuable type-strain genomes for metagenomic binning, comparative biology and taxonomic classification.</title>
        <authorList>
            <person name="Goeker M."/>
        </authorList>
    </citation>
    <scope>NUCLEOTIDE SEQUENCE [LARGE SCALE GENOMIC DNA]</scope>
    <source>
        <strain evidence="3 4">DSM 26725</strain>
    </source>
</reference>
<dbReference type="GO" id="GO:0004151">
    <property type="term" value="F:dihydroorotase activity"/>
    <property type="evidence" value="ECO:0007669"/>
    <property type="project" value="InterPro"/>
</dbReference>
<dbReference type="SUPFAM" id="SSF51338">
    <property type="entry name" value="Composite domain of metallo-dependent hydrolases"/>
    <property type="match status" value="1"/>
</dbReference>
<dbReference type="Gene3D" id="3.20.20.140">
    <property type="entry name" value="Metal-dependent hydrolases"/>
    <property type="match status" value="1"/>
</dbReference>
<dbReference type="Proteomes" id="UP000256310">
    <property type="component" value="Unassembled WGS sequence"/>
</dbReference>
<comment type="caution">
    <text evidence="3">The sequence shown here is derived from an EMBL/GenBank/DDBJ whole genome shotgun (WGS) entry which is preliminary data.</text>
</comment>
<keyword evidence="4" id="KW-1185">Reference proteome</keyword>
<dbReference type="PANTHER" id="PTHR43668">
    <property type="entry name" value="ALLANTOINASE"/>
    <property type="match status" value="1"/>
</dbReference>
<sequence>MTALTITGGTLVDPVAGTVSQGNVACANGVIAEAASDTAQTINAGGLHVAPGIVDLGAFSIDIPAFTAGGITRVALMPDQSPAIDEPAMVQHAAAAGKPAVWIHPIAAATQGLNGEDLTEIGLMQRAGAVAISTGRIRIADSGLMHRLLRYAAALDLMVIAHAEDEGLSRHAVATNGETATRLGLPSAPAISEAMAIARDIMLAEETGAHIHFRIVSTARGFDLIREAKARGVHVSCGITPGHLLLCDVDIGTYRTFAKLSPPLRSAEDRDAALAALADGTIDVICSGHDPQGPEAKRLPYADAEPGMSGAETLLALSLNLVREGHIDMARLFALLSRNPATLLGVDGGSLSAESTADLVIFDADAPWRVDTMAMASSAGNTPFDELPVQGKVIHTIKGGQSVDRPPSR</sequence>